<dbReference type="GO" id="GO:0007059">
    <property type="term" value="P:chromosome segregation"/>
    <property type="evidence" value="ECO:0007669"/>
    <property type="project" value="TreeGrafter"/>
</dbReference>
<reference evidence="3" key="1">
    <citation type="submission" date="2022-01" db="EMBL/GenBank/DDBJ databases">
        <authorList>
            <person name="Lagorce A."/>
        </authorList>
    </citation>
    <scope>NUCLEOTIDE SEQUENCE</scope>
    <source>
        <strain evidence="3">Th15_F1_D04</strain>
    </source>
</reference>
<dbReference type="RefSeq" id="WP_409929987.1">
    <property type="nucleotide sequence ID" value="NZ_CAKMTQ010000001.1"/>
</dbReference>
<dbReference type="Proteomes" id="UP001295420">
    <property type="component" value="Unassembled WGS sequence"/>
</dbReference>
<dbReference type="CDD" id="cd16397">
    <property type="entry name" value="IbrB_like"/>
    <property type="match status" value="1"/>
</dbReference>
<proteinExistence type="predicted"/>
<sequence>MSRDNQPISKVTWLPRDELKPNGYNPNKVAPPELELLKISILEDGWTQPIVINPDHEIVDGFHRWTISEDKDVSALTDGYVPTVMTEPSNGEHQMMSTIRHNRARGTHLVLNMAEIVQTMIEAGVPNSEIQARLKMEKEEVVRLALRVGVPHTEIVKNGEFSNAWEPSSR</sequence>
<dbReference type="PANTHER" id="PTHR33375">
    <property type="entry name" value="CHROMOSOME-PARTITIONING PROTEIN PARB-RELATED"/>
    <property type="match status" value="1"/>
</dbReference>
<dbReference type="AlphaFoldDB" id="A0AAU9PYX6"/>
<evidence type="ECO:0000313" key="4">
    <source>
        <dbReference type="Proteomes" id="UP001295420"/>
    </source>
</evidence>
<comment type="caution">
    <text evidence="3">The sequence shown here is derived from an EMBL/GenBank/DDBJ whole genome shotgun (WGS) entry which is preliminary data.</text>
</comment>
<dbReference type="PANTHER" id="PTHR33375:SF1">
    <property type="entry name" value="CHROMOSOME-PARTITIONING PROTEIN PARB-RELATED"/>
    <property type="match status" value="1"/>
</dbReference>
<evidence type="ECO:0000313" key="3">
    <source>
        <dbReference type="EMBL" id="CAH1521306.1"/>
    </source>
</evidence>
<dbReference type="SMART" id="SM00470">
    <property type="entry name" value="ParB"/>
    <property type="match status" value="1"/>
</dbReference>
<dbReference type="InterPro" id="IPR003115">
    <property type="entry name" value="ParB_N"/>
</dbReference>
<dbReference type="Gene3D" id="3.90.1530.10">
    <property type="entry name" value="Conserved hypothetical protein from pyrococcus furiosus pfu- 392566-001, ParB domain"/>
    <property type="match status" value="1"/>
</dbReference>
<name>A0AAU9PYX6_9VIBR</name>
<accession>A0AAU9PYX6</accession>
<dbReference type="InterPro" id="IPR036086">
    <property type="entry name" value="ParB/Sulfiredoxin_sf"/>
</dbReference>
<evidence type="ECO:0000259" key="2">
    <source>
        <dbReference type="SMART" id="SM00470"/>
    </source>
</evidence>
<evidence type="ECO:0000256" key="1">
    <source>
        <dbReference type="SAM" id="MobiDB-lite"/>
    </source>
</evidence>
<protein>
    <submittedName>
        <fullName evidence="3">Co-activator of prophage gene expression IbrB</fullName>
    </submittedName>
</protein>
<dbReference type="SUPFAM" id="SSF110849">
    <property type="entry name" value="ParB/Sulfiredoxin"/>
    <property type="match status" value="1"/>
</dbReference>
<organism evidence="3 4">
    <name type="scientific">Vibrio owensii</name>
    <dbReference type="NCBI Taxonomy" id="696485"/>
    <lineage>
        <taxon>Bacteria</taxon>
        <taxon>Pseudomonadati</taxon>
        <taxon>Pseudomonadota</taxon>
        <taxon>Gammaproteobacteria</taxon>
        <taxon>Vibrionales</taxon>
        <taxon>Vibrionaceae</taxon>
        <taxon>Vibrio</taxon>
    </lineage>
</organism>
<dbReference type="Pfam" id="PF02195">
    <property type="entry name" value="ParB_N"/>
    <property type="match status" value="1"/>
</dbReference>
<gene>
    <name evidence="3" type="ORF">THF1D04_10754</name>
</gene>
<feature type="region of interest" description="Disordered" evidence="1">
    <location>
        <begin position="1"/>
        <end position="26"/>
    </location>
</feature>
<feature type="domain" description="ParB-like N-terminal" evidence="2">
    <location>
        <begin position="12"/>
        <end position="103"/>
    </location>
</feature>
<dbReference type="GO" id="GO:0045881">
    <property type="term" value="P:positive regulation of sporulation resulting in formation of a cellular spore"/>
    <property type="evidence" value="ECO:0007669"/>
    <property type="project" value="TreeGrafter"/>
</dbReference>
<dbReference type="GO" id="GO:0005694">
    <property type="term" value="C:chromosome"/>
    <property type="evidence" value="ECO:0007669"/>
    <property type="project" value="TreeGrafter"/>
</dbReference>
<dbReference type="InterPro" id="IPR050336">
    <property type="entry name" value="Chromosome_partition/occlusion"/>
</dbReference>
<dbReference type="EMBL" id="CAKMTQ010000001">
    <property type="protein sequence ID" value="CAH1521306.1"/>
    <property type="molecule type" value="Genomic_DNA"/>
</dbReference>